<keyword evidence="2 4" id="KW-0808">Transferase</keyword>
<dbReference type="PANTHER" id="PTHR43643:SF3">
    <property type="entry name" value="HISTIDINOL-PHOSPHATE AMINOTRANSFERASE"/>
    <property type="match status" value="1"/>
</dbReference>
<dbReference type="CDD" id="cd00609">
    <property type="entry name" value="AAT_like"/>
    <property type="match status" value="1"/>
</dbReference>
<dbReference type="Gene3D" id="3.40.640.10">
    <property type="entry name" value="Type I PLP-dependent aspartate aminotransferase-like (Major domain)"/>
    <property type="match status" value="1"/>
</dbReference>
<evidence type="ECO:0000256" key="4">
    <source>
        <dbReference type="RuleBase" id="RU000481"/>
    </source>
</evidence>
<dbReference type="Proteomes" id="UP000757890">
    <property type="component" value="Unassembled WGS sequence"/>
</dbReference>
<evidence type="ECO:0000259" key="5">
    <source>
        <dbReference type="Pfam" id="PF00155"/>
    </source>
</evidence>
<comment type="similarity">
    <text evidence="4">Belongs to the class-I pyridoxal-phosphate-dependent aminotransferase family.</text>
</comment>
<reference evidence="6" key="1">
    <citation type="submission" date="2020-04" db="EMBL/GenBank/DDBJ databases">
        <title>Deep metagenomics examines the oral microbiome during advanced dental caries in children, revealing novel taxa and co-occurrences with host molecules.</title>
        <authorList>
            <person name="Baker J.L."/>
            <person name="Morton J.T."/>
            <person name="Dinis M."/>
            <person name="Alvarez R."/>
            <person name="Tran N.C."/>
            <person name="Knight R."/>
            <person name="Edlund A."/>
        </authorList>
    </citation>
    <scope>NUCLEOTIDE SEQUENCE</scope>
    <source>
        <strain evidence="6">JCVI_32_bin.14</strain>
    </source>
</reference>
<dbReference type="GO" id="GO:0030170">
    <property type="term" value="F:pyridoxal phosphate binding"/>
    <property type="evidence" value="ECO:0007669"/>
    <property type="project" value="InterPro"/>
</dbReference>
<dbReference type="InterPro" id="IPR015422">
    <property type="entry name" value="PyrdxlP-dep_Trfase_small"/>
</dbReference>
<protein>
    <recommendedName>
        <fullName evidence="4">Aminotransferase</fullName>
        <ecNumber evidence="4">2.6.1.-</ecNumber>
    </recommendedName>
</protein>
<comment type="cofactor">
    <cofactor evidence="4">
        <name>pyridoxal 5'-phosphate</name>
        <dbReference type="ChEBI" id="CHEBI:597326"/>
    </cofactor>
</comment>
<sequence length="357" mass="40839">MILSQSRHGGDIFKLPGGERDVFLDFSININPLGLSPKGKEALIRSWEKEVLRYPDMECRELISALANRYGMPDRMITVGNGATEIMYTLLRVLLPGKVYVPAPSFSEYRLSAESVNAKVEEIPLSAKTDFKIPVEFFTKIEPKSVVYLGNPNNPDGQILNEERLKQILPLVEKTQSYLILDESFVDFLGDSFSYRKLCLCHRQVIIVSSLTKFYAVPGLRIGCSFSTEEIAKKCQEQLIPWHVNGLVQAYMKSALADDAYIQRIREYCKTERNRMITDLSAIDSIKVYPGSVNFFLCKLMRKFKSAYELQQALWPYKIILRQCGNYAGLDESYFRIAVKIKEENLRLVNALRKVLE</sequence>
<dbReference type="PROSITE" id="PS00105">
    <property type="entry name" value="AA_TRANSFER_CLASS_1"/>
    <property type="match status" value="1"/>
</dbReference>
<name>A0A930B6R8_9FIRM</name>
<evidence type="ECO:0000256" key="3">
    <source>
        <dbReference type="ARBA" id="ARBA00022898"/>
    </source>
</evidence>
<dbReference type="InterPro" id="IPR015424">
    <property type="entry name" value="PyrdxlP-dep_Trfase"/>
</dbReference>
<dbReference type="EMBL" id="JABZMK010000001">
    <property type="protein sequence ID" value="MBF1128465.1"/>
    <property type="molecule type" value="Genomic_DNA"/>
</dbReference>
<dbReference type="GO" id="GO:0008483">
    <property type="term" value="F:transaminase activity"/>
    <property type="evidence" value="ECO:0007669"/>
    <property type="project" value="UniProtKB-KW"/>
</dbReference>
<evidence type="ECO:0000256" key="2">
    <source>
        <dbReference type="ARBA" id="ARBA00022679"/>
    </source>
</evidence>
<gene>
    <name evidence="6" type="ORF">HXL70_00200</name>
</gene>
<dbReference type="SUPFAM" id="SSF53383">
    <property type="entry name" value="PLP-dependent transferases"/>
    <property type="match status" value="1"/>
</dbReference>
<dbReference type="Gene3D" id="3.90.1150.10">
    <property type="entry name" value="Aspartate Aminotransferase, domain 1"/>
    <property type="match status" value="1"/>
</dbReference>
<dbReference type="AlphaFoldDB" id="A0A930B6R8"/>
<dbReference type="InterPro" id="IPR015421">
    <property type="entry name" value="PyrdxlP-dep_Trfase_major"/>
</dbReference>
<proteinExistence type="inferred from homology"/>
<dbReference type="InterPro" id="IPR004839">
    <property type="entry name" value="Aminotransferase_I/II_large"/>
</dbReference>
<evidence type="ECO:0000256" key="1">
    <source>
        <dbReference type="ARBA" id="ARBA00022576"/>
    </source>
</evidence>
<evidence type="ECO:0000313" key="7">
    <source>
        <dbReference type="Proteomes" id="UP000757890"/>
    </source>
</evidence>
<feature type="domain" description="Aminotransferase class I/classII large" evidence="5">
    <location>
        <begin position="24"/>
        <end position="347"/>
    </location>
</feature>
<comment type="caution">
    <text evidence="6">The sequence shown here is derived from an EMBL/GenBank/DDBJ whole genome shotgun (WGS) entry which is preliminary data.</text>
</comment>
<dbReference type="EC" id="2.6.1.-" evidence="4"/>
<organism evidence="6 7">
    <name type="scientific">Dialister invisus</name>
    <dbReference type="NCBI Taxonomy" id="218538"/>
    <lineage>
        <taxon>Bacteria</taxon>
        <taxon>Bacillati</taxon>
        <taxon>Bacillota</taxon>
        <taxon>Negativicutes</taxon>
        <taxon>Veillonellales</taxon>
        <taxon>Veillonellaceae</taxon>
        <taxon>Dialister</taxon>
    </lineage>
</organism>
<accession>A0A930B6R8</accession>
<dbReference type="InterPro" id="IPR050106">
    <property type="entry name" value="HistidinolP_aminotransfase"/>
</dbReference>
<keyword evidence="1 4" id="KW-0032">Aminotransferase</keyword>
<evidence type="ECO:0000313" key="6">
    <source>
        <dbReference type="EMBL" id="MBF1128465.1"/>
    </source>
</evidence>
<dbReference type="InterPro" id="IPR004838">
    <property type="entry name" value="NHTrfase_class1_PyrdxlP-BS"/>
</dbReference>
<keyword evidence="3" id="KW-0663">Pyridoxal phosphate</keyword>
<dbReference type="PANTHER" id="PTHR43643">
    <property type="entry name" value="HISTIDINOL-PHOSPHATE AMINOTRANSFERASE 2"/>
    <property type="match status" value="1"/>
</dbReference>
<dbReference type="Pfam" id="PF00155">
    <property type="entry name" value="Aminotran_1_2"/>
    <property type="match status" value="1"/>
</dbReference>